<keyword evidence="3 12" id="KW-0813">Transport</keyword>
<evidence type="ECO:0000256" key="2">
    <source>
        <dbReference type="ARBA" id="ARBA00009810"/>
    </source>
</evidence>
<dbReference type="Pfam" id="PF07715">
    <property type="entry name" value="Plug"/>
    <property type="match status" value="1"/>
</dbReference>
<dbReference type="EMBL" id="CP119326">
    <property type="protein sequence ID" value="WEK40093.1"/>
    <property type="molecule type" value="Genomic_DNA"/>
</dbReference>
<dbReference type="Gene3D" id="3.55.50.30">
    <property type="match status" value="1"/>
</dbReference>
<evidence type="ECO:0000256" key="12">
    <source>
        <dbReference type="PROSITE-ProRule" id="PRU01360"/>
    </source>
</evidence>
<keyword evidence="6 12" id="KW-0812">Transmembrane</keyword>
<dbReference type="GO" id="GO:0015344">
    <property type="term" value="F:siderophore uptake transmembrane transporter activity"/>
    <property type="evidence" value="ECO:0007669"/>
    <property type="project" value="TreeGrafter"/>
</dbReference>
<keyword evidence="8" id="KW-0408">Iron</keyword>
<keyword evidence="11 12" id="KW-0998">Cell outer membrane</keyword>
<dbReference type="InterPro" id="IPR011662">
    <property type="entry name" value="Secretin/TonB_short_N"/>
</dbReference>
<feature type="domain" description="Secretin/TonB short N-terminal" evidence="14">
    <location>
        <begin position="54"/>
        <end position="104"/>
    </location>
</feature>
<sequence length="1192" mass="128549">MASSALGGFLATPVAAQAQAQVQVQVQADRVAAYDVGAQSLGSALAAFSRTSGVDIIYGAGVPNIRSPGVSGRLSAAAALSQILTGSGLTYRFIDSGTVRLEPAPQAASGTIQLGAVRVEGASGSTGRSTGEGLSDDAVFTTAAPVEHISADKIDRYRGSSPADIFRGTPGVLSGEARNGAGAIDLNIRGLQGFGRVTTTIDGAENAVTVYQGYQGVSNRTFVDPDFIASVDIAKGADAATFGNAGSVAIRTLDAKDIVQDGQTWGLRLRGGLRSNTSDPVAGALSGYRYVSGTGVATPSPTGMDRPDTFEPTDGWGSLVGAFRGEAIDLLAGYTWRKQGNYHAGEHGPVADPRNIGTTTTSWGAIQPNTMINAGLLNFRAGEEVLNAQLETESWLAKATARFGDGQTLQVGYTGFRSEAGDRIASRLTGNTAQGQQQAQTAGTALDTYTARYRWTPSTSDLIDLKGNLYWSHLELRNPIRGGRGLTPAGIGLDSNFRVGSDSDLWGAEVSNRSRFFLDQGDLQLDYGLSYRAEDTRGSRHTDALEGWNTPRNGARQEVAAFTKAAFTPLDWLTLEGGLRYTHYWSEDRVDPYEPYQVEYGRVRLGLKKDEGGFSPSLGVVVSPLEGGQIYVRYSSTLRAPALTETVSAFNSFVATTDIGAERSRNWEIGASYGRDGLFAASDKAQVKLGYFNWDVDNYIARNVRTNKPDEPYFLTLNIENIDRARFEGLELSGRYKTGGFTADLATNYYLNVEYCRTSDTCGNKSLYGDYATNHVPPEYSIDLSLAQTLLDNRLTLGGRVQHTGPRAIGHGDVTAQGAGQFVALIDWEPYTLTDLFADYRLTGDLTLSLRVENLFDKFYADPLGLVAQPGPGRTFSASLTHRFGGDQAFGWLAPLDLGPGEVNRDWTGPYVGVGTGAQYMSTSGTTTNLFGSTNPAAALESADEDATSGLFSIYAGYNHQLQSQWVVGVELEAARTWLRTTDKVASINPDLAAKRWLENATQYDVDWTAGIHARLGYAFSDRLFAFGSAGLAFAHETQGRDQYWSNGANQDQPLGTETGLFFVERVDRIRKGVAVGFGSEYALSDRWSIRADYRYTRFEKTDFDFTNARAGTGRDYTVTTAIQVGTEIVPPFVNPGDPFCDIVPELCLPSEQPVYRYETTNFTGTSSVIDGRRASNDMDQHALRVGLTYRF</sequence>
<evidence type="ECO:0000256" key="6">
    <source>
        <dbReference type="ARBA" id="ARBA00022692"/>
    </source>
</evidence>
<dbReference type="GO" id="GO:0044718">
    <property type="term" value="P:siderophore transmembrane transport"/>
    <property type="evidence" value="ECO:0007669"/>
    <property type="project" value="TreeGrafter"/>
</dbReference>
<dbReference type="Gene3D" id="2.40.170.20">
    <property type="entry name" value="TonB-dependent receptor, beta-barrel domain"/>
    <property type="match status" value="1"/>
</dbReference>
<evidence type="ECO:0000256" key="9">
    <source>
        <dbReference type="ARBA" id="ARBA00023077"/>
    </source>
</evidence>
<dbReference type="SMART" id="SM00965">
    <property type="entry name" value="STN"/>
    <property type="match status" value="1"/>
</dbReference>
<evidence type="ECO:0000256" key="8">
    <source>
        <dbReference type="ARBA" id="ARBA00023004"/>
    </source>
</evidence>
<dbReference type="InterPro" id="IPR036942">
    <property type="entry name" value="Beta-barrel_TonB_sf"/>
</dbReference>
<name>A0AAJ5X2W7_9CAUL</name>
<evidence type="ECO:0000313" key="15">
    <source>
        <dbReference type="EMBL" id="WEK40093.1"/>
    </source>
</evidence>
<keyword evidence="4 12" id="KW-1134">Transmembrane beta strand</keyword>
<dbReference type="Gene3D" id="2.40.160.20">
    <property type="match status" value="1"/>
</dbReference>
<evidence type="ECO:0000313" key="16">
    <source>
        <dbReference type="Proteomes" id="UP001213664"/>
    </source>
</evidence>
<keyword evidence="5" id="KW-0406">Ion transport</keyword>
<protein>
    <submittedName>
        <fullName evidence="15">TonB-dependent receptor</fullName>
    </submittedName>
</protein>
<comment type="similarity">
    <text evidence="2 12 13">Belongs to the TonB-dependent receptor family.</text>
</comment>
<keyword evidence="15" id="KW-0675">Receptor</keyword>
<dbReference type="PROSITE" id="PS52016">
    <property type="entry name" value="TONB_DEPENDENT_REC_3"/>
    <property type="match status" value="1"/>
</dbReference>
<evidence type="ECO:0000256" key="13">
    <source>
        <dbReference type="RuleBase" id="RU003357"/>
    </source>
</evidence>
<accession>A0AAJ5X2W7</accession>
<keyword evidence="7" id="KW-0732">Signal</keyword>
<reference evidence="15" key="1">
    <citation type="submission" date="2023-03" db="EMBL/GenBank/DDBJ databases">
        <title>Andean soil-derived lignocellulolytic bacterial consortium as a source of novel taxa and putative plastic-active enzymes.</title>
        <authorList>
            <person name="Diaz-Garcia L."/>
            <person name="Chuvochina M."/>
            <person name="Feuerriegel G."/>
            <person name="Bunk B."/>
            <person name="Sproer C."/>
            <person name="Streit W.R."/>
            <person name="Rodriguez L.M."/>
            <person name="Overmann J."/>
            <person name="Jimenez D.J."/>
        </authorList>
    </citation>
    <scope>NUCLEOTIDE SEQUENCE</scope>
    <source>
        <strain evidence="15">MAG 833</strain>
    </source>
</reference>
<evidence type="ECO:0000256" key="10">
    <source>
        <dbReference type="ARBA" id="ARBA00023136"/>
    </source>
</evidence>
<evidence type="ECO:0000256" key="4">
    <source>
        <dbReference type="ARBA" id="ARBA00022452"/>
    </source>
</evidence>
<evidence type="ECO:0000256" key="7">
    <source>
        <dbReference type="ARBA" id="ARBA00022729"/>
    </source>
</evidence>
<dbReference type="SUPFAM" id="SSF56935">
    <property type="entry name" value="Porins"/>
    <property type="match status" value="1"/>
</dbReference>
<proteinExistence type="inferred from homology"/>
<dbReference type="Proteomes" id="UP001213664">
    <property type="component" value="Chromosome"/>
</dbReference>
<evidence type="ECO:0000256" key="1">
    <source>
        <dbReference type="ARBA" id="ARBA00004571"/>
    </source>
</evidence>
<comment type="subcellular location">
    <subcellularLocation>
        <location evidence="1 12">Cell outer membrane</location>
        <topology evidence="1 12">Multi-pass membrane protein</topology>
    </subcellularLocation>
</comment>
<dbReference type="InterPro" id="IPR000531">
    <property type="entry name" value="Beta-barrel_TonB"/>
</dbReference>
<dbReference type="PANTHER" id="PTHR30069">
    <property type="entry name" value="TONB-DEPENDENT OUTER MEMBRANE RECEPTOR"/>
    <property type="match status" value="1"/>
</dbReference>
<dbReference type="Pfam" id="PF13505">
    <property type="entry name" value="OMP_b-brl"/>
    <property type="match status" value="1"/>
</dbReference>
<keyword evidence="9 13" id="KW-0798">TonB box</keyword>
<gene>
    <name evidence="15" type="ORF">P0Y50_00370</name>
</gene>
<dbReference type="InterPro" id="IPR012910">
    <property type="entry name" value="Plug_dom"/>
</dbReference>
<dbReference type="PANTHER" id="PTHR30069:SF41">
    <property type="entry name" value="HEME_HEMOPEXIN UTILIZATION PROTEIN C"/>
    <property type="match status" value="1"/>
</dbReference>
<dbReference type="Pfam" id="PF07660">
    <property type="entry name" value="STN"/>
    <property type="match status" value="1"/>
</dbReference>
<dbReference type="InterPro" id="IPR027385">
    <property type="entry name" value="Beta-barrel_OMP"/>
</dbReference>
<dbReference type="AlphaFoldDB" id="A0AAJ5X2W7"/>
<evidence type="ECO:0000256" key="11">
    <source>
        <dbReference type="ARBA" id="ARBA00023237"/>
    </source>
</evidence>
<dbReference type="GO" id="GO:0009279">
    <property type="term" value="C:cell outer membrane"/>
    <property type="evidence" value="ECO:0007669"/>
    <property type="project" value="UniProtKB-SubCell"/>
</dbReference>
<dbReference type="Pfam" id="PF00593">
    <property type="entry name" value="TonB_dep_Rec_b-barrel"/>
    <property type="match status" value="1"/>
</dbReference>
<dbReference type="InterPro" id="IPR011250">
    <property type="entry name" value="OMP/PagP_B-barrel"/>
</dbReference>
<dbReference type="InterPro" id="IPR039426">
    <property type="entry name" value="TonB-dep_rcpt-like"/>
</dbReference>
<evidence type="ECO:0000256" key="3">
    <source>
        <dbReference type="ARBA" id="ARBA00022448"/>
    </source>
</evidence>
<dbReference type="Gene3D" id="2.170.130.10">
    <property type="entry name" value="TonB-dependent receptor, plug domain"/>
    <property type="match status" value="1"/>
</dbReference>
<dbReference type="SUPFAM" id="SSF56925">
    <property type="entry name" value="OMPA-like"/>
    <property type="match status" value="1"/>
</dbReference>
<dbReference type="InterPro" id="IPR037066">
    <property type="entry name" value="Plug_dom_sf"/>
</dbReference>
<keyword evidence="10 12" id="KW-0472">Membrane</keyword>
<evidence type="ECO:0000259" key="14">
    <source>
        <dbReference type="SMART" id="SM00965"/>
    </source>
</evidence>
<evidence type="ECO:0000256" key="5">
    <source>
        <dbReference type="ARBA" id="ARBA00022496"/>
    </source>
</evidence>
<keyword evidence="5" id="KW-0410">Iron transport</keyword>
<organism evidence="15 16">
    <name type="scientific">Candidatus Brevundimonas colombiensis</name>
    <dbReference type="NCBI Taxonomy" id="3121376"/>
    <lineage>
        <taxon>Bacteria</taxon>
        <taxon>Pseudomonadati</taxon>
        <taxon>Pseudomonadota</taxon>
        <taxon>Alphaproteobacteria</taxon>
        <taxon>Caulobacterales</taxon>
        <taxon>Caulobacteraceae</taxon>
        <taxon>Brevundimonas</taxon>
    </lineage>
</organism>